<gene>
    <name evidence="2" type="ORF">RXV79_25630</name>
</gene>
<dbReference type="Proteomes" id="UP001303946">
    <property type="component" value="Chromosome"/>
</dbReference>
<feature type="signal peptide" evidence="1">
    <location>
        <begin position="1"/>
        <end position="27"/>
    </location>
</feature>
<evidence type="ECO:0000313" key="3">
    <source>
        <dbReference type="Proteomes" id="UP001303946"/>
    </source>
</evidence>
<sequence length="159" mass="16308">MKSTRLAPALAAAAALALGSAALPVFASSTAASSASEGVSASVGSVSTSFEKSSDGSSKKDKTAAGDYKVTEVAEVAERPGTVRLTLAPVAADAKADDSFMLYVPAQVVARDPVAAGQVITAKQRVYGVEFTKADTGRAFFLVMHDAWHRELQSTAVTL</sequence>
<dbReference type="RefSeq" id="WP_316700978.1">
    <property type="nucleotide sequence ID" value="NZ_CP136336.1"/>
</dbReference>
<organism evidence="2 3">
    <name type="scientific">Piscinibacter gummiphilus</name>
    <dbReference type="NCBI Taxonomy" id="946333"/>
    <lineage>
        <taxon>Bacteria</taxon>
        <taxon>Pseudomonadati</taxon>
        <taxon>Pseudomonadota</taxon>
        <taxon>Betaproteobacteria</taxon>
        <taxon>Burkholderiales</taxon>
        <taxon>Sphaerotilaceae</taxon>
        <taxon>Piscinibacter</taxon>
    </lineage>
</organism>
<feature type="chain" id="PRO_5047431427" evidence="1">
    <location>
        <begin position="28"/>
        <end position="159"/>
    </location>
</feature>
<proteinExistence type="predicted"/>
<reference evidence="2 3" key="1">
    <citation type="submission" date="2023-10" db="EMBL/GenBank/DDBJ databases">
        <title>Bacteria for the degradation of biodegradable plastic PBAT(Polybutylene adipate terephthalate).</title>
        <authorList>
            <person name="Weon H.-Y."/>
            <person name="Yeon J."/>
        </authorList>
    </citation>
    <scope>NUCLEOTIDE SEQUENCE [LARGE SCALE GENOMIC DNA]</scope>
    <source>
        <strain evidence="2 3">SBD 7-3</strain>
    </source>
</reference>
<evidence type="ECO:0000256" key="1">
    <source>
        <dbReference type="SAM" id="SignalP"/>
    </source>
</evidence>
<name>A0ABZ0CTJ1_9BURK</name>
<keyword evidence="1" id="KW-0732">Signal</keyword>
<protein>
    <submittedName>
        <fullName evidence="2">Uncharacterized protein</fullName>
    </submittedName>
</protein>
<evidence type="ECO:0000313" key="2">
    <source>
        <dbReference type="EMBL" id="WOB08267.1"/>
    </source>
</evidence>
<keyword evidence="3" id="KW-1185">Reference proteome</keyword>
<dbReference type="EMBL" id="CP136336">
    <property type="protein sequence ID" value="WOB08267.1"/>
    <property type="molecule type" value="Genomic_DNA"/>
</dbReference>
<accession>A0ABZ0CTJ1</accession>